<dbReference type="EMBL" id="BGPR01035668">
    <property type="protein sequence ID" value="GBO10603.1"/>
    <property type="molecule type" value="Genomic_DNA"/>
</dbReference>
<keyword evidence="3" id="KW-1185">Reference proteome</keyword>
<name>A0A4Y2UDI8_ARAVE</name>
<evidence type="ECO:0000313" key="2">
    <source>
        <dbReference type="EMBL" id="GBO10603.1"/>
    </source>
</evidence>
<gene>
    <name evidence="2" type="ORF">AVEN_194964_1</name>
</gene>
<comment type="caution">
    <text evidence="2">The sequence shown here is derived from an EMBL/GenBank/DDBJ whole genome shotgun (WGS) entry which is preliminary data.</text>
</comment>
<evidence type="ECO:0000256" key="1">
    <source>
        <dbReference type="SAM" id="MobiDB-lite"/>
    </source>
</evidence>
<reference evidence="2 3" key="1">
    <citation type="journal article" date="2019" name="Sci. Rep.">
        <title>Orb-weaving spider Araneus ventricosus genome elucidates the spidroin gene catalogue.</title>
        <authorList>
            <person name="Kono N."/>
            <person name="Nakamura H."/>
            <person name="Ohtoshi R."/>
            <person name="Moran D.A.P."/>
            <person name="Shinohara A."/>
            <person name="Yoshida Y."/>
            <person name="Fujiwara M."/>
            <person name="Mori M."/>
            <person name="Tomita M."/>
            <person name="Arakawa K."/>
        </authorList>
    </citation>
    <scope>NUCLEOTIDE SEQUENCE [LARGE SCALE GENOMIC DNA]</scope>
</reference>
<proteinExistence type="predicted"/>
<organism evidence="2 3">
    <name type="scientific">Araneus ventricosus</name>
    <name type="common">Orbweaver spider</name>
    <name type="synonym">Epeira ventricosa</name>
    <dbReference type="NCBI Taxonomy" id="182803"/>
    <lineage>
        <taxon>Eukaryota</taxon>
        <taxon>Metazoa</taxon>
        <taxon>Ecdysozoa</taxon>
        <taxon>Arthropoda</taxon>
        <taxon>Chelicerata</taxon>
        <taxon>Arachnida</taxon>
        <taxon>Araneae</taxon>
        <taxon>Araneomorphae</taxon>
        <taxon>Entelegynae</taxon>
        <taxon>Araneoidea</taxon>
        <taxon>Araneidae</taxon>
        <taxon>Araneus</taxon>
    </lineage>
</organism>
<dbReference type="Proteomes" id="UP000499080">
    <property type="component" value="Unassembled WGS sequence"/>
</dbReference>
<evidence type="ECO:0000313" key="3">
    <source>
        <dbReference type="Proteomes" id="UP000499080"/>
    </source>
</evidence>
<feature type="region of interest" description="Disordered" evidence="1">
    <location>
        <begin position="55"/>
        <end position="85"/>
    </location>
</feature>
<protein>
    <submittedName>
        <fullName evidence="2">Uncharacterized protein</fullName>
    </submittedName>
</protein>
<sequence>MISFLSVPVTKRDSYCNPWVTALTVWNDASTRDERVNTHSRRLNSRATAVSNLIDLKDSSHNSDTPDNSLLRLTAQTTQTHRRQK</sequence>
<dbReference type="AlphaFoldDB" id="A0A4Y2UDI8"/>
<accession>A0A4Y2UDI8</accession>